<dbReference type="PANTHER" id="PTHR34109:SF1">
    <property type="entry name" value="VOC DOMAIN-CONTAINING PROTEIN"/>
    <property type="match status" value="1"/>
</dbReference>
<dbReference type="InterPro" id="IPR029068">
    <property type="entry name" value="Glyas_Bleomycin-R_OHBP_Dase"/>
</dbReference>
<gene>
    <name evidence="2" type="ORF">K7862_22315</name>
</gene>
<dbReference type="PANTHER" id="PTHR34109">
    <property type="entry name" value="BNAUNNG04460D PROTEIN-RELATED"/>
    <property type="match status" value="1"/>
</dbReference>
<protein>
    <submittedName>
        <fullName evidence="2">VOC family protein</fullName>
    </submittedName>
</protein>
<evidence type="ECO:0000259" key="1">
    <source>
        <dbReference type="PROSITE" id="PS51819"/>
    </source>
</evidence>
<evidence type="ECO:0000313" key="2">
    <source>
        <dbReference type="EMBL" id="MBY8880348.1"/>
    </source>
</evidence>
<accession>A0ABS7QB39</accession>
<organism evidence="2 3">
    <name type="scientific">Actinacidiphila acidipaludis</name>
    <dbReference type="NCBI Taxonomy" id="2873382"/>
    <lineage>
        <taxon>Bacteria</taxon>
        <taxon>Bacillati</taxon>
        <taxon>Actinomycetota</taxon>
        <taxon>Actinomycetes</taxon>
        <taxon>Kitasatosporales</taxon>
        <taxon>Streptomycetaceae</taxon>
        <taxon>Actinacidiphila</taxon>
    </lineage>
</organism>
<dbReference type="Pfam" id="PF00903">
    <property type="entry name" value="Glyoxalase"/>
    <property type="match status" value="1"/>
</dbReference>
<dbReference type="Gene3D" id="3.30.720.110">
    <property type="match status" value="1"/>
</dbReference>
<dbReference type="Gene3D" id="3.30.720.120">
    <property type="match status" value="1"/>
</dbReference>
<dbReference type="Proteomes" id="UP000778578">
    <property type="component" value="Unassembled WGS sequence"/>
</dbReference>
<feature type="domain" description="VOC" evidence="1">
    <location>
        <begin position="7"/>
        <end position="132"/>
    </location>
</feature>
<sequence length="139" mass="14976">MTSMAEPLTVCPGLRYHDAQAALSLLRDTFGFTEVVRYENEDGSIAHAELAYGNGMVMLGSVRDEPDTAYGRARAQLGPASLYVVVQDVDAHHDRSVASGAAVLAPPADQDYGSREYTVRDPEGNLWTFGTYVPQPPSG</sequence>
<dbReference type="InterPro" id="IPR004360">
    <property type="entry name" value="Glyas_Fos-R_dOase_dom"/>
</dbReference>
<keyword evidence="3" id="KW-1185">Reference proteome</keyword>
<dbReference type="SUPFAM" id="SSF54593">
    <property type="entry name" value="Glyoxalase/Bleomycin resistance protein/Dihydroxybiphenyl dioxygenase"/>
    <property type="match status" value="1"/>
</dbReference>
<proteinExistence type="predicted"/>
<dbReference type="EMBL" id="JAINZZ010000030">
    <property type="protein sequence ID" value="MBY8880348.1"/>
    <property type="molecule type" value="Genomic_DNA"/>
</dbReference>
<comment type="caution">
    <text evidence="2">The sequence shown here is derived from an EMBL/GenBank/DDBJ whole genome shotgun (WGS) entry which is preliminary data.</text>
</comment>
<evidence type="ECO:0000313" key="3">
    <source>
        <dbReference type="Proteomes" id="UP000778578"/>
    </source>
</evidence>
<dbReference type="InterPro" id="IPR037523">
    <property type="entry name" value="VOC_core"/>
</dbReference>
<name>A0ABS7QB39_9ACTN</name>
<reference evidence="2 3" key="1">
    <citation type="submission" date="2021-08" db="EMBL/GenBank/DDBJ databases">
        <title>WGS of actinomycetes from Thailand.</title>
        <authorList>
            <person name="Thawai C."/>
        </authorList>
    </citation>
    <scope>NUCLEOTIDE SEQUENCE [LARGE SCALE GENOMIC DNA]</scope>
    <source>
        <strain evidence="2 3">PLK6-54</strain>
    </source>
</reference>
<dbReference type="PROSITE" id="PS51819">
    <property type="entry name" value="VOC"/>
    <property type="match status" value="1"/>
</dbReference>